<evidence type="ECO:0000313" key="2">
    <source>
        <dbReference type="EMBL" id="AET03548.2"/>
    </source>
</evidence>
<dbReference type="EMBL" id="CM001224">
    <property type="protein sequence ID" value="AET03548.2"/>
    <property type="molecule type" value="Genomic_DNA"/>
</dbReference>
<dbReference type="PaxDb" id="3880-AET03548"/>
<dbReference type="HOGENOM" id="CLU_2889218_0_0_1"/>
<evidence type="ECO:0000313" key="3">
    <source>
        <dbReference type="EnsemblPlants" id="AET03548"/>
    </source>
</evidence>
<sequence length="63" mass="6792">MGYAAENGHGGGRDSESECTKERDKLVGYLVTATVMVMASSWACDKRLKEKEATQNLRAAGVL</sequence>
<reference evidence="3" key="3">
    <citation type="submission" date="2015-04" db="UniProtKB">
        <authorList>
            <consortium name="EnsemblPlants"/>
        </authorList>
    </citation>
    <scope>IDENTIFICATION</scope>
    <source>
        <strain evidence="3">cv. Jemalong A17</strain>
    </source>
</reference>
<name>G7L8L4_MEDTR</name>
<reference evidence="2 4" key="2">
    <citation type="journal article" date="2014" name="BMC Genomics">
        <title>An improved genome release (version Mt4.0) for the model legume Medicago truncatula.</title>
        <authorList>
            <person name="Tang H."/>
            <person name="Krishnakumar V."/>
            <person name="Bidwell S."/>
            <person name="Rosen B."/>
            <person name="Chan A."/>
            <person name="Zhou S."/>
            <person name="Gentzbittel L."/>
            <person name="Childs K.L."/>
            <person name="Yandell M."/>
            <person name="Gundlach H."/>
            <person name="Mayer K.F."/>
            <person name="Schwartz D.C."/>
            <person name="Town C.D."/>
        </authorList>
    </citation>
    <scope>GENOME REANNOTATION</scope>
    <source>
        <strain evidence="3 4">cv. Jemalong A17</strain>
    </source>
</reference>
<dbReference type="EnsemblPlants" id="AET03548">
    <property type="protein sequence ID" value="AET03548"/>
    <property type="gene ID" value="MTR_8g072810"/>
</dbReference>
<dbReference type="Proteomes" id="UP000002051">
    <property type="component" value="Chromosome 8"/>
</dbReference>
<reference evidence="2 4" key="1">
    <citation type="journal article" date="2011" name="Nature">
        <title>The Medicago genome provides insight into the evolution of rhizobial symbioses.</title>
        <authorList>
            <person name="Young N.D."/>
            <person name="Debelle F."/>
            <person name="Oldroyd G.E."/>
            <person name="Geurts R."/>
            <person name="Cannon S.B."/>
            <person name="Udvardi M.K."/>
            <person name="Benedito V.A."/>
            <person name="Mayer K.F."/>
            <person name="Gouzy J."/>
            <person name="Schoof H."/>
            <person name="Van de Peer Y."/>
            <person name="Proost S."/>
            <person name="Cook D.R."/>
            <person name="Meyers B.C."/>
            <person name="Spannagl M."/>
            <person name="Cheung F."/>
            <person name="De Mita S."/>
            <person name="Krishnakumar V."/>
            <person name="Gundlach H."/>
            <person name="Zhou S."/>
            <person name="Mudge J."/>
            <person name="Bharti A.K."/>
            <person name="Murray J.D."/>
            <person name="Naoumkina M.A."/>
            <person name="Rosen B."/>
            <person name="Silverstein K.A."/>
            <person name="Tang H."/>
            <person name="Rombauts S."/>
            <person name="Zhao P.X."/>
            <person name="Zhou P."/>
            <person name="Barbe V."/>
            <person name="Bardou P."/>
            <person name="Bechner M."/>
            <person name="Bellec A."/>
            <person name="Berger A."/>
            <person name="Berges H."/>
            <person name="Bidwell S."/>
            <person name="Bisseling T."/>
            <person name="Choisne N."/>
            <person name="Couloux A."/>
            <person name="Denny R."/>
            <person name="Deshpande S."/>
            <person name="Dai X."/>
            <person name="Doyle J.J."/>
            <person name="Dudez A.M."/>
            <person name="Farmer A.D."/>
            <person name="Fouteau S."/>
            <person name="Franken C."/>
            <person name="Gibelin C."/>
            <person name="Gish J."/>
            <person name="Goldstein S."/>
            <person name="Gonzalez A.J."/>
            <person name="Green P.J."/>
            <person name="Hallab A."/>
            <person name="Hartog M."/>
            <person name="Hua A."/>
            <person name="Humphray S.J."/>
            <person name="Jeong D.H."/>
            <person name="Jing Y."/>
            <person name="Jocker A."/>
            <person name="Kenton S.M."/>
            <person name="Kim D.J."/>
            <person name="Klee K."/>
            <person name="Lai H."/>
            <person name="Lang C."/>
            <person name="Lin S."/>
            <person name="Macmil S.L."/>
            <person name="Magdelenat G."/>
            <person name="Matthews L."/>
            <person name="McCorrison J."/>
            <person name="Monaghan E.L."/>
            <person name="Mun J.H."/>
            <person name="Najar F.Z."/>
            <person name="Nicholson C."/>
            <person name="Noirot C."/>
            <person name="O'Bleness M."/>
            <person name="Paule C.R."/>
            <person name="Poulain J."/>
            <person name="Prion F."/>
            <person name="Qin B."/>
            <person name="Qu C."/>
            <person name="Retzel E.F."/>
            <person name="Riddle C."/>
            <person name="Sallet E."/>
            <person name="Samain S."/>
            <person name="Samson N."/>
            <person name="Sanders I."/>
            <person name="Saurat O."/>
            <person name="Scarpelli C."/>
            <person name="Schiex T."/>
            <person name="Segurens B."/>
            <person name="Severin A.J."/>
            <person name="Sherrier D.J."/>
            <person name="Shi R."/>
            <person name="Sims S."/>
            <person name="Singer S.R."/>
            <person name="Sinharoy S."/>
            <person name="Sterck L."/>
            <person name="Viollet A."/>
            <person name="Wang B.B."/>
            <person name="Wang K."/>
            <person name="Wang M."/>
            <person name="Wang X."/>
            <person name="Warfsmann J."/>
            <person name="Weissenbach J."/>
            <person name="White D.D."/>
            <person name="White J.D."/>
            <person name="Wiley G.B."/>
            <person name="Wincker P."/>
            <person name="Xing Y."/>
            <person name="Yang L."/>
            <person name="Yao Z."/>
            <person name="Ying F."/>
            <person name="Zhai J."/>
            <person name="Zhou L."/>
            <person name="Zuber A."/>
            <person name="Denarie J."/>
            <person name="Dixon R.A."/>
            <person name="May G.D."/>
            <person name="Schwartz D.C."/>
            <person name="Rogers J."/>
            <person name="Quetier F."/>
            <person name="Town C.D."/>
            <person name="Roe B.A."/>
        </authorList>
    </citation>
    <scope>NUCLEOTIDE SEQUENCE [LARGE SCALE GENOMIC DNA]</scope>
    <source>
        <strain evidence="2">A17</strain>
        <strain evidence="3 4">cv. Jemalong A17</strain>
    </source>
</reference>
<feature type="region of interest" description="Disordered" evidence="1">
    <location>
        <begin position="1"/>
        <end position="20"/>
    </location>
</feature>
<proteinExistence type="predicted"/>
<protein>
    <submittedName>
        <fullName evidence="2 3">Uncharacterized protein</fullName>
    </submittedName>
</protein>
<keyword evidence="4" id="KW-1185">Reference proteome</keyword>
<gene>
    <name evidence="2" type="ordered locus">MTR_8g072810</name>
</gene>
<organism evidence="2 4">
    <name type="scientific">Medicago truncatula</name>
    <name type="common">Barrel medic</name>
    <name type="synonym">Medicago tribuloides</name>
    <dbReference type="NCBI Taxonomy" id="3880"/>
    <lineage>
        <taxon>Eukaryota</taxon>
        <taxon>Viridiplantae</taxon>
        <taxon>Streptophyta</taxon>
        <taxon>Embryophyta</taxon>
        <taxon>Tracheophyta</taxon>
        <taxon>Spermatophyta</taxon>
        <taxon>Magnoliopsida</taxon>
        <taxon>eudicotyledons</taxon>
        <taxon>Gunneridae</taxon>
        <taxon>Pentapetalae</taxon>
        <taxon>rosids</taxon>
        <taxon>fabids</taxon>
        <taxon>Fabales</taxon>
        <taxon>Fabaceae</taxon>
        <taxon>Papilionoideae</taxon>
        <taxon>50 kb inversion clade</taxon>
        <taxon>NPAAA clade</taxon>
        <taxon>Hologalegina</taxon>
        <taxon>IRL clade</taxon>
        <taxon>Trifolieae</taxon>
        <taxon>Medicago</taxon>
    </lineage>
</organism>
<evidence type="ECO:0000313" key="4">
    <source>
        <dbReference type="Proteomes" id="UP000002051"/>
    </source>
</evidence>
<evidence type="ECO:0000256" key="1">
    <source>
        <dbReference type="SAM" id="MobiDB-lite"/>
    </source>
</evidence>
<accession>G7L8L4</accession>
<dbReference type="AlphaFoldDB" id="G7L8L4"/>
<feature type="compositionally biased region" description="Basic and acidic residues" evidence="1">
    <location>
        <begin position="11"/>
        <end position="20"/>
    </location>
</feature>
<accession>A0A0C3Y2Q5</accession>